<dbReference type="AlphaFoldDB" id="N1Q051"/>
<keyword evidence="1" id="KW-0175">Coiled coil</keyword>
<gene>
    <name evidence="3" type="ORF">DOTSEDRAFT_51286</name>
</gene>
<name>N1Q051_DOTSN</name>
<reference evidence="3 4" key="2">
    <citation type="journal article" date="2012" name="PLoS Pathog.">
        <title>Diverse lifestyles and strategies of plant pathogenesis encoded in the genomes of eighteen Dothideomycetes fungi.</title>
        <authorList>
            <person name="Ohm R.A."/>
            <person name="Feau N."/>
            <person name="Henrissat B."/>
            <person name="Schoch C.L."/>
            <person name="Horwitz B.A."/>
            <person name="Barry K.W."/>
            <person name="Condon B.J."/>
            <person name="Copeland A.C."/>
            <person name="Dhillon B."/>
            <person name="Glaser F."/>
            <person name="Hesse C.N."/>
            <person name="Kosti I."/>
            <person name="LaButti K."/>
            <person name="Lindquist E.A."/>
            <person name="Lucas S."/>
            <person name="Salamov A.A."/>
            <person name="Bradshaw R.E."/>
            <person name="Ciuffetti L."/>
            <person name="Hamelin R.C."/>
            <person name="Kema G.H.J."/>
            <person name="Lawrence C."/>
            <person name="Scott J.A."/>
            <person name="Spatafora J.W."/>
            <person name="Turgeon B.G."/>
            <person name="de Wit P.J.G.M."/>
            <person name="Zhong S."/>
            <person name="Goodwin S.B."/>
            <person name="Grigoriev I.V."/>
        </authorList>
    </citation>
    <scope>NUCLEOTIDE SEQUENCE [LARGE SCALE GENOMIC DNA]</scope>
    <source>
        <strain evidence="4">NZE10 / CBS 128990</strain>
    </source>
</reference>
<feature type="region of interest" description="Disordered" evidence="2">
    <location>
        <begin position="455"/>
        <end position="519"/>
    </location>
</feature>
<dbReference type="Proteomes" id="UP000016933">
    <property type="component" value="Unassembled WGS sequence"/>
</dbReference>
<feature type="region of interest" description="Disordered" evidence="2">
    <location>
        <begin position="413"/>
        <end position="433"/>
    </location>
</feature>
<evidence type="ECO:0000256" key="2">
    <source>
        <dbReference type="SAM" id="MobiDB-lite"/>
    </source>
</evidence>
<protein>
    <submittedName>
        <fullName evidence="3">Uncharacterized protein</fullName>
    </submittedName>
</protein>
<evidence type="ECO:0000313" key="3">
    <source>
        <dbReference type="EMBL" id="EME48030.1"/>
    </source>
</evidence>
<feature type="coiled-coil region" evidence="1">
    <location>
        <begin position="8"/>
        <end position="56"/>
    </location>
</feature>
<feature type="coiled-coil region" evidence="1">
    <location>
        <begin position="152"/>
        <end position="197"/>
    </location>
</feature>
<organism evidence="3 4">
    <name type="scientific">Dothistroma septosporum (strain NZE10 / CBS 128990)</name>
    <name type="common">Red band needle blight fungus</name>
    <name type="synonym">Mycosphaerella pini</name>
    <dbReference type="NCBI Taxonomy" id="675120"/>
    <lineage>
        <taxon>Eukaryota</taxon>
        <taxon>Fungi</taxon>
        <taxon>Dikarya</taxon>
        <taxon>Ascomycota</taxon>
        <taxon>Pezizomycotina</taxon>
        <taxon>Dothideomycetes</taxon>
        <taxon>Dothideomycetidae</taxon>
        <taxon>Mycosphaerellales</taxon>
        <taxon>Mycosphaerellaceae</taxon>
        <taxon>Dothistroma</taxon>
    </lineage>
</organism>
<feature type="compositionally biased region" description="Basic and acidic residues" evidence="2">
    <location>
        <begin position="463"/>
        <end position="491"/>
    </location>
</feature>
<evidence type="ECO:0000256" key="1">
    <source>
        <dbReference type="SAM" id="Coils"/>
    </source>
</evidence>
<reference evidence="4" key="1">
    <citation type="journal article" date="2012" name="PLoS Genet.">
        <title>The genomes of the fungal plant pathogens Cladosporium fulvum and Dothistroma septosporum reveal adaptation to different hosts and lifestyles but also signatures of common ancestry.</title>
        <authorList>
            <person name="de Wit P.J.G.M."/>
            <person name="van der Burgt A."/>
            <person name="Oekmen B."/>
            <person name="Stergiopoulos I."/>
            <person name="Abd-Elsalam K.A."/>
            <person name="Aerts A.L."/>
            <person name="Bahkali A.H."/>
            <person name="Beenen H.G."/>
            <person name="Chettri P."/>
            <person name="Cox M.P."/>
            <person name="Datema E."/>
            <person name="de Vries R.P."/>
            <person name="Dhillon B."/>
            <person name="Ganley A.R."/>
            <person name="Griffiths S.A."/>
            <person name="Guo Y."/>
            <person name="Hamelin R.C."/>
            <person name="Henrissat B."/>
            <person name="Kabir M.S."/>
            <person name="Jashni M.K."/>
            <person name="Kema G."/>
            <person name="Klaubauf S."/>
            <person name="Lapidus A."/>
            <person name="Levasseur A."/>
            <person name="Lindquist E."/>
            <person name="Mehrabi R."/>
            <person name="Ohm R.A."/>
            <person name="Owen T.J."/>
            <person name="Salamov A."/>
            <person name="Schwelm A."/>
            <person name="Schijlen E."/>
            <person name="Sun H."/>
            <person name="van den Burg H.A."/>
            <person name="van Ham R.C.H.J."/>
            <person name="Zhang S."/>
            <person name="Goodwin S.B."/>
            <person name="Grigoriev I.V."/>
            <person name="Collemare J."/>
            <person name="Bradshaw R.E."/>
        </authorList>
    </citation>
    <scope>NUCLEOTIDE SEQUENCE [LARGE SCALE GENOMIC DNA]</scope>
    <source>
        <strain evidence="4">NZE10 / CBS 128990</strain>
    </source>
</reference>
<feature type="compositionally biased region" description="Polar residues" evidence="2">
    <location>
        <begin position="292"/>
        <end position="307"/>
    </location>
</feature>
<accession>N1Q051</accession>
<keyword evidence="4" id="KW-1185">Reference proteome</keyword>
<feature type="region of interest" description="Disordered" evidence="2">
    <location>
        <begin position="288"/>
        <end position="307"/>
    </location>
</feature>
<dbReference type="EMBL" id="KB446536">
    <property type="protein sequence ID" value="EME48030.1"/>
    <property type="molecule type" value="Genomic_DNA"/>
</dbReference>
<dbReference type="HOGENOM" id="CLU_509012_0_0_1"/>
<proteinExistence type="predicted"/>
<evidence type="ECO:0000313" key="4">
    <source>
        <dbReference type="Proteomes" id="UP000016933"/>
    </source>
</evidence>
<sequence>MKFEAADLNSLQHRWRKLNQENTSIRQEKSNLNATVETKDKELKDLQRKKVKQLDDLQRTKGSLKIVVEAKDNALTIYRAQEKSLQDDLRVKVQELDEARTSHGIIFCELGDARTKLSGTEAAQRALQDGLNLVRCTVKTYQIKEDGHQKQLSAISKKKQELSQALTEAKGDPNANKRFLEEARDAHKAEIAAIQQQKDGTLRDLQHTEEYQKWAEDQLTSTQCNLTSSGPDNKLLRASRDVLRDEWEQKAQQQAISKLENESLLNKLRIAEEERCRLSKQLRAVQRAISGDPSNETMQQRPSTHQDSTQCIDGLRYDWRHPCPFAAFVRLVKLEKDPENYFQINRLEAGSAHTPDLGARLRGRWDSDHRGGIPTQKLNTCEWKLTYVDSINIDRKVRRHALKCQALRPMRQVTPTTPTGIQAERADGSDCTSTAVATSSAPIKISESINIEHQVPVDAAESDSGRSKSIDETPRDSRRRTDSISEEDSKVDNALLFGHSTCGRKRSLPDADDENMRYRKATLAPSVSTVTAKPV</sequence>